<dbReference type="SUPFAM" id="SSF54373">
    <property type="entry name" value="FAD-linked reductases, C-terminal domain"/>
    <property type="match status" value="1"/>
</dbReference>
<name>A0AAJ0B3G3_9PEZI</name>
<dbReference type="InterPro" id="IPR036188">
    <property type="entry name" value="FAD/NAD-bd_sf"/>
</dbReference>
<dbReference type="GO" id="GO:0016614">
    <property type="term" value="F:oxidoreductase activity, acting on CH-OH group of donors"/>
    <property type="evidence" value="ECO:0007669"/>
    <property type="project" value="InterPro"/>
</dbReference>
<proteinExistence type="inferred from homology"/>
<organism evidence="5 6">
    <name type="scientific">Echria macrotheca</name>
    <dbReference type="NCBI Taxonomy" id="438768"/>
    <lineage>
        <taxon>Eukaryota</taxon>
        <taxon>Fungi</taxon>
        <taxon>Dikarya</taxon>
        <taxon>Ascomycota</taxon>
        <taxon>Pezizomycotina</taxon>
        <taxon>Sordariomycetes</taxon>
        <taxon>Sordariomycetidae</taxon>
        <taxon>Sordariales</taxon>
        <taxon>Schizotheciaceae</taxon>
        <taxon>Echria</taxon>
    </lineage>
</organism>
<keyword evidence="6" id="KW-1185">Reference proteome</keyword>
<comment type="cofactor">
    <cofactor evidence="2">
        <name>FAD</name>
        <dbReference type="ChEBI" id="CHEBI:57692"/>
    </cofactor>
</comment>
<keyword evidence="3" id="KW-0732">Signal</keyword>
<evidence type="ECO:0000313" key="6">
    <source>
        <dbReference type="Proteomes" id="UP001239445"/>
    </source>
</evidence>
<reference evidence="5" key="1">
    <citation type="submission" date="2023-06" db="EMBL/GenBank/DDBJ databases">
        <title>Genome-scale phylogeny and comparative genomics of the fungal order Sordariales.</title>
        <authorList>
            <consortium name="Lawrence Berkeley National Laboratory"/>
            <person name="Hensen N."/>
            <person name="Bonometti L."/>
            <person name="Westerberg I."/>
            <person name="Brannstrom I.O."/>
            <person name="Guillou S."/>
            <person name="Cros-Aarteil S."/>
            <person name="Calhoun S."/>
            <person name="Haridas S."/>
            <person name="Kuo A."/>
            <person name="Mondo S."/>
            <person name="Pangilinan J."/>
            <person name="Riley R."/>
            <person name="Labutti K."/>
            <person name="Andreopoulos B."/>
            <person name="Lipzen A."/>
            <person name="Chen C."/>
            <person name="Yanf M."/>
            <person name="Daum C."/>
            <person name="Ng V."/>
            <person name="Clum A."/>
            <person name="Steindorff A."/>
            <person name="Ohm R."/>
            <person name="Martin F."/>
            <person name="Silar P."/>
            <person name="Natvig D."/>
            <person name="Lalanne C."/>
            <person name="Gautier V."/>
            <person name="Ament-Velasquez S.L."/>
            <person name="Kruys A."/>
            <person name="Hutchinson M.I."/>
            <person name="Powell A.J."/>
            <person name="Barry K."/>
            <person name="Miller A.N."/>
            <person name="Grigoriev I.V."/>
            <person name="Debuchy R."/>
            <person name="Gladieux P."/>
            <person name="Thoren M.H."/>
            <person name="Johannesson H."/>
        </authorList>
    </citation>
    <scope>NUCLEOTIDE SEQUENCE</scope>
    <source>
        <strain evidence="5">PSN4</strain>
    </source>
</reference>
<dbReference type="PROSITE" id="PS00624">
    <property type="entry name" value="GMC_OXRED_2"/>
    <property type="match status" value="1"/>
</dbReference>
<feature type="binding site" evidence="2">
    <location>
        <position position="292"/>
    </location>
    <ligand>
        <name>FAD</name>
        <dbReference type="ChEBI" id="CHEBI:57692"/>
    </ligand>
</feature>
<dbReference type="PANTHER" id="PTHR11552:SF80">
    <property type="entry name" value="GMC OXIDOREDUCTASE"/>
    <property type="match status" value="1"/>
</dbReference>
<dbReference type="EMBL" id="MU839857">
    <property type="protein sequence ID" value="KAK1749497.1"/>
    <property type="molecule type" value="Genomic_DNA"/>
</dbReference>
<dbReference type="Gene3D" id="3.30.560.10">
    <property type="entry name" value="Glucose Oxidase, domain 3"/>
    <property type="match status" value="1"/>
</dbReference>
<gene>
    <name evidence="5" type="ORF">QBC47DRAFT_441744</name>
</gene>
<evidence type="ECO:0000256" key="3">
    <source>
        <dbReference type="SAM" id="SignalP"/>
    </source>
</evidence>
<feature type="binding site" evidence="2">
    <location>
        <begin position="141"/>
        <end position="144"/>
    </location>
    <ligand>
        <name>FAD</name>
        <dbReference type="ChEBI" id="CHEBI:57692"/>
    </ligand>
</feature>
<evidence type="ECO:0000313" key="5">
    <source>
        <dbReference type="EMBL" id="KAK1749497.1"/>
    </source>
</evidence>
<sequence length="619" mass="66432">MSRRMLSVLTTWAAIAPAVVLSATTYDYIVVGSGPGGGPLASNLARAGFSTLLIEAGGDETQNPTYSDLANFLEACNDEASRWDFWVRHSDNATQDLAFHHTTWDTGGGTFYVGNDPPAGAKLLGIQYPRAGTLGGCAMHNAGVASLAQDEDWNAVVNLTGDTSWEAPNVRKYLKAIEKNEYMPAGNSAHGYNGWLSTFVSDVSWAQAANSTGVRILEKLSTLLNQTSKDPNVLFGGDILGNPPNKDQISSIYNMAYHCDSKGKRSTPADFILSTLSDPAKYPLTLKMRTLVTKVLFNNSTTQPRAIGVEIMEGASLYRADPKHTPGAKGPVSQVFASKEVIISGGTFNSPQILKLSGVGPKAELEALGIKVVKDLPGVGEKLGDNYEASIIGLTKEPIPAGLTTAIWRTPNAATKNRNIYSWCGPFSFEGFWPGFPTDYGANQWECAMVHIGPKSQAGSVRLRTADPQDTPDINFRFFKNHGDTDLAELVEATNILRSSWLAAGDPALPIQELHPCPGEIGKAKCTDAMQAEYFRVQAYSHHATSTCAIGADSDPMAVLDSKFRVRGVQGLRVVDASAWPQVPGAFPVVPTMMLSQKASEDIIAEAKAQQGSHDHAHT</sequence>
<dbReference type="PANTHER" id="PTHR11552">
    <property type="entry name" value="GLUCOSE-METHANOL-CHOLINE GMC OXIDOREDUCTASE"/>
    <property type="match status" value="1"/>
</dbReference>
<feature type="signal peptide" evidence="3">
    <location>
        <begin position="1"/>
        <end position="22"/>
    </location>
</feature>
<keyword evidence="2" id="KW-0274">FAD</keyword>
<dbReference type="AlphaFoldDB" id="A0AAJ0B3G3"/>
<dbReference type="Pfam" id="PF05199">
    <property type="entry name" value="GMC_oxred_C"/>
    <property type="match status" value="1"/>
</dbReference>
<comment type="caution">
    <text evidence="5">The sequence shown here is derived from an EMBL/GenBank/DDBJ whole genome shotgun (WGS) entry which is preliminary data.</text>
</comment>
<dbReference type="PIRSF" id="PIRSF000137">
    <property type="entry name" value="Alcohol_oxidase"/>
    <property type="match status" value="1"/>
</dbReference>
<evidence type="ECO:0000256" key="1">
    <source>
        <dbReference type="ARBA" id="ARBA00010790"/>
    </source>
</evidence>
<protein>
    <recommendedName>
        <fullName evidence="4">Glucose-methanol-choline oxidoreductase N-terminal domain-containing protein</fullName>
    </recommendedName>
</protein>
<accession>A0AAJ0B3G3</accession>
<dbReference type="InterPro" id="IPR012132">
    <property type="entry name" value="GMC_OxRdtase"/>
</dbReference>
<dbReference type="Proteomes" id="UP001239445">
    <property type="component" value="Unassembled WGS sequence"/>
</dbReference>
<feature type="domain" description="Glucose-methanol-choline oxidoreductase N-terminal" evidence="4">
    <location>
        <begin position="346"/>
        <end position="360"/>
    </location>
</feature>
<keyword evidence="2" id="KW-0285">Flavoprotein</keyword>
<dbReference type="Pfam" id="PF00732">
    <property type="entry name" value="GMC_oxred_N"/>
    <property type="match status" value="1"/>
</dbReference>
<dbReference type="SUPFAM" id="SSF51905">
    <property type="entry name" value="FAD/NAD(P)-binding domain"/>
    <property type="match status" value="1"/>
</dbReference>
<comment type="similarity">
    <text evidence="1">Belongs to the GMC oxidoreductase family.</text>
</comment>
<evidence type="ECO:0000256" key="2">
    <source>
        <dbReference type="PIRSR" id="PIRSR000137-2"/>
    </source>
</evidence>
<dbReference type="InterPro" id="IPR000172">
    <property type="entry name" value="GMC_OxRdtase_N"/>
</dbReference>
<evidence type="ECO:0000259" key="4">
    <source>
        <dbReference type="PROSITE" id="PS00624"/>
    </source>
</evidence>
<dbReference type="InterPro" id="IPR007867">
    <property type="entry name" value="GMC_OxRtase_C"/>
</dbReference>
<dbReference type="Gene3D" id="3.50.50.60">
    <property type="entry name" value="FAD/NAD(P)-binding domain"/>
    <property type="match status" value="2"/>
</dbReference>
<feature type="chain" id="PRO_5042570358" description="Glucose-methanol-choline oxidoreductase N-terminal domain-containing protein" evidence="3">
    <location>
        <begin position="23"/>
        <end position="619"/>
    </location>
</feature>
<dbReference type="GO" id="GO:0050660">
    <property type="term" value="F:flavin adenine dinucleotide binding"/>
    <property type="evidence" value="ECO:0007669"/>
    <property type="project" value="InterPro"/>
</dbReference>